<accession>A0ABR8T3F3</accession>
<dbReference type="RefSeq" id="WP_191803281.1">
    <property type="nucleotide sequence ID" value="NZ_JACSQL010000011.1"/>
</dbReference>
<sequence>MGTKRKFLLLISAATLLLVLSGITYIKNHNEIKKLDTEYAALNSQLNQTEQNIATKQAEETEQKTQTVKKVTGLDPGLIQSDSTEAEKYFVAAFSWSNGAEYEGVRNQYIESLGEDNSFTKTYLPPDTKIETNDGMLSYIDFKNLRTTMDSIYVVPITAEGNRVRYVAFVQYIMHKDGTDLENTDALERSEAIIEFTAAGESADGERRITEVSARAGYSAGLLDN</sequence>
<proteinExistence type="predicted"/>
<evidence type="ECO:0000313" key="2">
    <source>
        <dbReference type="EMBL" id="MBD7970314.1"/>
    </source>
</evidence>
<protein>
    <submittedName>
        <fullName evidence="2">Uncharacterized protein</fullName>
    </submittedName>
</protein>
<dbReference type="Proteomes" id="UP000608071">
    <property type="component" value="Unassembled WGS sequence"/>
</dbReference>
<evidence type="ECO:0000313" key="3">
    <source>
        <dbReference type="Proteomes" id="UP000608071"/>
    </source>
</evidence>
<name>A0ABR8T3F3_9BACL</name>
<keyword evidence="3" id="KW-1185">Reference proteome</keyword>
<evidence type="ECO:0000256" key="1">
    <source>
        <dbReference type="SAM" id="Coils"/>
    </source>
</evidence>
<feature type="coiled-coil region" evidence="1">
    <location>
        <begin position="32"/>
        <end position="66"/>
    </location>
</feature>
<keyword evidence="1" id="KW-0175">Coiled coil</keyword>
<organism evidence="2 3">
    <name type="scientific">Paenibacillus gallinarum</name>
    <dbReference type="NCBI Taxonomy" id="2762232"/>
    <lineage>
        <taxon>Bacteria</taxon>
        <taxon>Bacillati</taxon>
        <taxon>Bacillota</taxon>
        <taxon>Bacilli</taxon>
        <taxon>Bacillales</taxon>
        <taxon>Paenibacillaceae</taxon>
        <taxon>Paenibacillus</taxon>
    </lineage>
</organism>
<gene>
    <name evidence="2" type="ORF">H9647_19800</name>
</gene>
<reference evidence="2 3" key="1">
    <citation type="submission" date="2020-08" db="EMBL/GenBank/DDBJ databases">
        <title>A Genomic Blueprint of the Chicken Gut Microbiome.</title>
        <authorList>
            <person name="Gilroy R."/>
            <person name="Ravi A."/>
            <person name="Getino M."/>
            <person name="Pursley I."/>
            <person name="Horton D.L."/>
            <person name="Alikhan N.-F."/>
            <person name="Baker D."/>
            <person name="Gharbi K."/>
            <person name="Hall N."/>
            <person name="Watson M."/>
            <person name="Adriaenssens E.M."/>
            <person name="Foster-Nyarko E."/>
            <person name="Jarju S."/>
            <person name="Secka A."/>
            <person name="Antonio M."/>
            <person name="Oren A."/>
            <person name="Chaudhuri R."/>
            <person name="La Ragione R.M."/>
            <person name="Hildebrand F."/>
            <person name="Pallen M.J."/>
        </authorList>
    </citation>
    <scope>NUCLEOTIDE SEQUENCE [LARGE SCALE GENOMIC DNA]</scope>
    <source>
        <strain evidence="2 3">Sa2BVA9</strain>
    </source>
</reference>
<dbReference type="EMBL" id="JACSQL010000011">
    <property type="protein sequence ID" value="MBD7970314.1"/>
    <property type="molecule type" value="Genomic_DNA"/>
</dbReference>
<comment type="caution">
    <text evidence="2">The sequence shown here is derived from an EMBL/GenBank/DDBJ whole genome shotgun (WGS) entry which is preliminary data.</text>
</comment>